<feature type="domain" description="dATP/dGTP diphosphohydrolase N-terminal" evidence="1">
    <location>
        <begin position="15"/>
        <end position="106"/>
    </location>
</feature>
<evidence type="ECO:0000313" key="2">
    <source>
        <dbReference type="EMBL" id="KKL74753.1"/>
    </source>
</evidence>
<protein>
    <recommendedName>
        <fullName evidence="1">dATP/dGTP diphosphohydrolase N-terminal domain-containing protein</fullName>
    </recommendedName>
</protein>
<comment type="caution">
    <text evidence="2">The sequence shown here is derived from an EMBL/GenBank/DDBJ whole genome shotgun (WGS) entry which is preliminary data.</text>
</comment>
<sequence length="111" mass="12868">MTTEEFESGAVREKLDDVRYDLISPYGLRRLAKTYAEGAKKYSDHNWRKGMPFSTLLNHVLNHLVDWREEEGNWCDDGSGEDHLAHAAWGLFALMEFEATDPELDDLPYFD</sequence>
<reference evidence="2" key="1">
    <citation type="journal article" date="2015" name="Nature">
        <title>Complex archaea that bridge the gap between prokaryotes and eukaryotes.</title>
        <authorList>
            <person name="Spang A."/>
            <person name="Saw J.H."/>
            <person name="Jorgensen S.L."/>
            <person name="Zaremba-Niedzwiedzka K."/>
            <person name="Martijn J."/>
            <person name="Lind A.E."/>
            <person name="van Eijk R."/>
            <person name="Schleper C."/>
            <person name="Guy L."/>
            <person name="Ettema T.J."/>
        </authorList>
    </citation>
    <scope>NUCLEOTIDE SEQUENCE</scope>
</reference>
<dbReference type="InterPro" id="IPR044038">
    <property type="entry name" value="dATP/dGTP_diPOhydrolase_N"/>
</dbReference>
<gene>
    <name evidence="2" type="ORF">LCGC14_2061750</name>
</gene>
<dbReference type="Pfam" id="PF18909">
    <property type="entry name" value="dGTP_diPhyd_N"/>
    <property type="match status" value="1"/>
</dbReference>
<organism evidence="2">
    <name type="scientific">marine sediment metagenome</name>
    <dbReference type="NCBI Taxonomy" id="412755"/>
    <lineage>
        <taxon>unclassified sequences</taxon>
        <taxon>metagenomes</taxon>
        <taxon>ecological metagenomes</taxon>
    </lineage>
</organism>
<evidence type="ECO:0000259" key="1">
    <source>
        <dbReference type="Pfam" id="PF18909"/>
    </source>
</evidence>
<proteinExistence type="predicted"/>
<dbReference type="AlphaFoldDB" id="A0A0F9EKZ7"/>
<accession>A0A0F9EKZ7</accession>
<name>A0A0F9EKZ7_9ZZZZ</name>
<dbReference type="EMBL" id="LAZR01024554">
    <property type="protein sequence ID" value="KKL74753.1"/>
    <property type="molecule type" value="Genomic_DNA"/>
</dbReference>